<proteinExistence type="predicted"/>
<dbReference type="AlphaFoldDB" id="I4EKG4"/>
<comment type="caution">
    <text evidence="1">The sequence shown here is derived from an EMBL/GenBank/DDBJ whole genome shotgun (WGS) entry which is preliminary data.</text>
</comment>
<reference evidence="1 2" key="1">
    <citation type="journal article" date="2012" name="ISME J.">
        <title>Nitrification expanded: discovery, physiology and genomics of a nitrite-oxidizing bacterium from the phylum Chloroflexi.</title>
        <authorList>
            <person name="Sorokin D.Y."/>
            <person name="Lucker S."/>
            <person name="Vejmelkova D."/>
            <person name="Kostrikina N.A."/>
            <person name="Kleerebezem R."/>
            <person name="Rijpstra W.I."/>
            <person name="Damste J.S."/>
            <person name="Le Paslier D."/>
            <person name="Muyzer G."/>
            <person name="Wagner M."/>
            <person name="van Loosdrecht M.C."/>
            <person name="Daims H."/>
        </authorList>
    </citation>
    <scope>NUCLEOTIDE SEQUENCE [LARGE SCALE GENOMIC DNA]</scope>
    <source>
        <strain evidence="2">none</strain>
    </source>
</reference>
<gene>
    <name evidence="1" type="ORF">NITHO_460012</name>
</gene>
<dbReference type="EMBL" id="CAGS01000401">
    <property type="protein sequence ID" value="CCF85176.1"/>
    <property type="molecule type" value="Genomic_DNA"/>
</dbReference>
<accession>I4EKG4</accession>
<keyword evidence="2" id="KW-1185">Reference proteome</keyword>
<evidence type="ECO:0000313" key="2">
    <source>
        <dbReference type="Proteomes" id="UP000004221"/>
    </source>
</evidence>
<dbReference type="Proteomes" id="UP000004221">
    <property type="component" value="Unassembled WGS sequence"/>
</dbReference>
<evidence type="ECO:0000313" key="1">
    <source>
        <dbReference type="EMBL" id="CCF85176.1"/>
    </source>
</evidence>
<protein>
    <submittedName>
        <fullName evidence="1">Uncharacterized protein</fullName>
    </submittedName>
</protein>
<organism evidence="1 2">
    <name type="scientific">Nitrolancea hollandica Lb</name>
    <dbReference type="NCBI Taxonomy" id="1129897"/>
    <lineage>
        <taxon>Bacteria</taxon>
        <taxon>Pseudomonadati</taxon>
        <taxon>Thermomicrobiota</taxon>
        <taxon>Thermomicrobia</taxon>
        <taxon>Sphaerobacterales</taxon>
        <taxon>Sphaerobacterineae</taxon>
        <taxon>Sphaerobacteraceae</taxon>
        <taxon>Nitrolancea</taxon>
    </lineage>
</organism>
<sequence length="76" mass="8775">MLGGSLLPENEPHNYSFYERVHKDGKVQKLVLAPEYDHSISVTSYHLMLLSMTNPTRFVFALSFRCHMRMMLTVAS</sequence>
<name>I4EKG4_9BACT</name>